<name>A0A9P1IH63_9PELO</name>
<evidence type="ECO:0000313" key="3">
    <source>
        <dbReference type="EMBL" id="CAI5445304.1"/>
    </source>
</evidence>
<dbReference type="SMART" id="SM00034">
    <property type="entry name" value="CLECT"/>
    <property type="match status" value="1"/>
</dbReference>
<dbReference type="InterPro" id="IPR016187">
    <property type="entry name" value="CTDL_fold"/>
</dbReference>
<dbReference type="InterPro" id="IPR016186">
    <property type="entry name" value="C-type_lectin-like/link_sf"/>
</dbReference>
<dbReference type="OrthoDB" id="5837608at2759"/>
<reference evidence="3" key="1">
    <citation type="submission" date="2022-11" db="EMBL/GenBank/DDBJ databases">
        <authorList>
            <person name="Kikuchi T."/>
        </authorList>
    </citation>
    <scope>NUCLEOTIDE SEQUENCE</scope>
    <source>
        <strain evidence="3">PS1010</strain>
    </source>
</reference>
<sequence>MFLYILLTALVGNIHTAYFPADSDYNSCYGDTEQTCEDGWTLLIRPQGGWCIKYYIATITRANAETACKTENATLSGIQYPSEITTIVNLYTAVNTVTSGSRVWIGAYRTPACLTSFLTTTCNATNSFYWTDNFTTGTAGFVWTTGNPNNNDSLNRRAPVVSLVIIDAGLDDVPDITTGNKGYICGKQAT</sequence>
<comment type="caution">
    <text evidence="3">The sequence shown here is derived from an EMBL/GenBank/DDBJ whole genome shotgun (WGS) entry which is preliminary data.</text>
</comment>
<dbReference type="Gene3D" id="3.10.100.10">
    <property type="entry name" value="Mannose-Binding Protein A, subunit A"/>
    <property type="match status" value="1"/>
</dbReference>
<dbReference type="PROSITE" id="PS50041">
    <property type="entry name" value="C_TYPE_LECTIN_2"/>
    <property type="match status" value="1"/>
</dbReference>
<feature type="signal peptide" evidence="1">
    <location>
        <begin position="1"/>
        <end position="16"/>
    </location>
</feature>
<evidence type="ECO:0000259" key="2">
    <source>
        <dbReference type="PROSITE" id="PS50041"/>
    </source>
</evidence>
<dbReference type="InterPro" id="IPR001304">
    <property type="entry name" value="C-type_lectin-like"/>
</dbReference>
<feature type="chain" id="PRO_5040382930" description="C-type lectin domain-containing protein" evidence="1">
    <location>
        <begin position="17"/>
        <end position="190"/>
    </location>
</feature>
<dbReference type="PANTHER" id="PTHR23124">
    <property type="entry name" value="C-TYPE LECTIN DOMAIN-CONTAINING PROTEIN-RELATED-RELATED"/>
    <property type="match status" value="1"/>
</dbReference>
<dbReference type="CDD" id="cd00037">
    <property type="entry name" value="CLECT"/>
    <property type="match status" value="1"/>
</dbReference>
<dbReference type="SUPFAM" id="SSF56436">
    <property type="entry name" value="C-type lectin-like"/>
    <property type="match status" value="1"/>
</dbReference>
<organism evidence="3 4">
    <name type="scientific">Caenorhabditis angaria</name>
    <dbReference type="NCBI Taxonomy" id="860376"/>
    <lineage>
        <taxon>Eukaryota</taxon>
        <taxon>Metazoa</taxon>
        <taxon>Ecdysozoa</taxon>
        <taxon>Nematoda</taxon>
        <taxon>Chromadorea</taxon>
        <taxon>Rhabditida</taxon>
        <taxon>Rhabditina</taxon>
        <taxon>Rhabditomorpha</taxon>
        <taxon>Rhabditoidea</taxon>
        <taxon>Rhabditidae</taxon>
        <taxon>Peloderinae</taxon>
        <taxon>Caenorhabditis</taxon>
    </lineage>
</organism>
<feature type="domain" description="C-type lectin" evidence="2">
    <location>
        <begin position="47"/>
        <end position="163"/>
    </location>
</feature>
<proteinExistence type="predicted"/>
<evidence type="ECO:0000256" key="1">
    <source>
        <dbReference type="SAM" id="SignalP"/>
    </source>
</evidence>
<dbReference type="AlphaFoldDB" id="A0A9P1IH63"/>
<dbReference type="Proteomes" id="UP001152747">
    <property type="component" value="Unassembled WGS sequence"/>
</dbReference>
<evidence type="ECO:0000313" key="4">
    <source>
        <dbReference type="Proteomes" id="UP001152747"/>
    </source>
</evidence>
<protein>
    <recommendedName>
        <fullName evidence="2">C-type lectin domain-containing protein</fullName>
    </recommendedName>
</protein>
<dbReference type="PANTHER" id="PTHR23124:SF148">
    <property type="entry name" value="C-TYPE LECTIN DOMAIN-CONTAINING PROTEIN-RELATED"/>
    <property type="match status" value="1"/>
</dbReference>
<keyword evidence="1" id="KW-0732">Signal</keyword>
<accession>A0A9P1IH63</accession>
<dbReference type="EMBL" id="CANHGI010000003">
    <property type="protein sequence ID" value="CAI5445304.1"/>
    <property type="molecule type" value="Genomic_DNA"/>
</dbReference>
<keyword evidence="4" id="KW-1185">Reference proteome</keyword>
<gene>
    <name evidence="3" type="ORF">CAMP_LOCUS7941</name>
</gene>